<dbReference type="AlphaFoldDB" id="A0A0G4FG89"/>
<evidence type="ECO:0000256" key="1">
    <source>
        <dbReference type="SAM" id="MobiDB-lite"/>
    </source>
</evidence>
<accession>A0A0G4FG89</accession>
<reference evidence="2" key="1">
    <citation type="submission" date="2014-11" db="EMBL/GenBank/DDBJ databases">
        <authorList>
            <person name="Otto D Thomas"/>
            <person name="Naeem Raeece"/>
        </authorList>
    </citation>
    <scope>NUCLEOTIDE SEQUENCE</scope>
</reference>
<dbReference type="VEuPathDB" id="CryptoDB:Cvel_16864"/>
<dbReference type="EMBL" id="CDMZ01000351">
    <property type="protein sequence ID" value="CEM12376.1"/>
    <property type="molecule type" value="Genomic_DNA"/>
</dbReference>
<organism evidence="2">
    <name type="scientific">Chromera velia CCMP2878</name>
    <dbReference type="NCBI Taxonomy" id="1169474"/>
    <lineage>
        <taxon>Eukaryota</taxon>
        <taxon>Sar</taxon>
        <taxon>Alveolata</taxon>
        <taxon>Colpodellida</taxon>
        <taxon>Chromeraceae</taxon>
        <taxon>Chromera</taxon>
    </lineage>
</organism>
<evidence type="ECO:0000313" key="2">
    <source>
        <dbReference type="EMBL" id="CEM12376.1"/>
    </source>
</evidence>
<name>A0A0G4FG89_9ALVE</name>
<proteinExistence type="predicted"/>
<gene>
    <name evidence="2" type="ORF">Cvel_16864</name>
</gene>
<sequence length="220" mass="23666">MNKASILQMPAYHADGTGRDTYVAASAPVPWRPVSVTFRAYGQSAPPDNNGILTEILTARSYRHPINALYRTPVEAYTAYGGWPVRNFSVSPGLGKGGGGKGNSKAAIKERESGGGELQTRSHSPRQASPPPFSFRTSDENAVTSPPRPAGRAKYLQTSPVERARRSTFLLLPRIAPDAADPNEPVPNGGLDFSRTKGARVTNRYQNPHVAANTGAFTHR</sequence>
<protein>
    <submittedName>
        <fullName evidence="2">Uncharacterized protein</fullName>
    </submittedName>
</protein>
<feature type="region of interest" description="Disordered" evidence="1">
    <location>
        <begin position="92"/>
        <end position="160"/>
    </location>
</feature>